<keyword evidence="1" id="KW-0808">Transferase</keyword>
<evidence type="ECO:0000256" key="5">
    <source>
        <dbReference type="ARBA" id="ARBA00022786"/>
    </source>
</evidence>
<keyword evidence="2" id="KW-0479">Metal-binding</keyword>
<dbReference type="GO" id="GO:0008270">
    <property type="term" value="F:zinc ion binding"/>
    <property type="evidence" value="ECO:0007669"/>
    <property type="project" value="UniProtKB-KW"/>
</dbReference>
<evidence type="ECO:0000256" key="4">
    <source>
        <dbReference type="ARBA" id="ARBA00022771"/>
    </source>
</evidence>
<keyword evidence="6" id="KW-0862">Zinc</keyword>
<dbReference type="GO" id="GO:0016567">
    <property type="term" value="P:protein ubiquitination"/>
    <property type="evidence" value="ECO:0007669"/>
    <property type="project" value="InterPro"/>
</dbReference>
<dbReference type="AlphaFoldDB" id="A0A9P5UAR3"/>
<dbReference type="Pfam" id="PF22191">
    <property type="entry name" value="IBR_1"/>
    <property type="match status" value="1"/>
</dbReference>
<evidence type="ECO:0000259" key="7">
    <source>
        <dbReference type="PROSITE" id="PS51873"/>
    </source>
</evidence>
<dbReference type="InterPro" id="IPR044066">
    <property type="entry name" value="TRIAD_supradom"/>
</dbReference>
<evidence type="ECO:0000256" key="3">
    <source>
        <dbReference type="ARBA" id="ARBA00022737"/>
    </source>
</evidence>
<comment type="caution">
    <text evidence="8">The sequence shown here is derived from an EMBL/GenBank/DDBJ whole genome shotgun (WGS) entry which is preliminary data.</text>
</comment>
<keyword evidence="4" id="KW-0863">Zinc-finger</keyword>
<keyword evidence="3" id="KW-0677">Repeat</keyword>
<sequence length="222" mass="25452">MELTLNTDLAMVEYCEHKFCRECFLQYLLSKIRDRRFPIACPTCMSDKSHADPSIIEYSLIEQMNIPEKDFQILEELMLSSHGTPVHCIRCSRTTLMDREEYQECTVVTCPLPDCVHSWCKKCSQTIDTDVPGTPKHSCDGTNEFESLMREKGWKACPGCNTNFQKIEGCNHMTCLSPGCNMHFCYRCGQAIVQSVIGREIDDAMKEHYGSCQLFEVEDDLD</sequence>
<proteinExistence type="predicted"/>
<keyword evidence="9" id="KW-1185">Reference proteome</keyword>
<dbReference type="InterPro" id="IPR018957">
    <property type="entry name" value="Znf_C3HC4_RING-type"/>
</dbReference>
<dbReference type="Gene3D" id="3.30.40.10">
    <property type="entry name" value="Zinc/RING finger domain, C3HC4 (zinc finger)"/>
    <property type="match status" value="1"/>
</dbReference>
<name>A0A9P5UAR3_9AGAR</name>
<dbReference type="Proteomes" id="UP000772434">
    <property type="component" value="Unassembled WGS sequence"/>
</dbReference>
<dbReference type="Pfam" id="PF00097">
    <property type="entry name" value="zf-C3HC4"/>
    <property type="match status" value="1"/>
</dbReference>
<evidence type="ECO:0000256" key="1">
    <source>
        <dbReference type="ARBA" id="ARBA00022679"/>
    </source>
</evidence>
<accession>A0A9P5UAR3</accession>
<evidence type="ECO:0000256" key="6">
    <source>
        <dbReference type="ARBA" id="ARBA00022833"/>
    </source>
</evidence>
<dbReference type="InterPro" id="IPR031127">
    <property type="entry name" value="E3_UB_ligase_RBR"/>
</dbReference>
<dbReference type="OrthoDB" id="1431934at2759"/>
<dbReference type="GO" id="GO:0004842">
    <property type="term" value="F:ubiquitin-protein transferase activity"/>
    <property type="evidence" value="ECO:0007669"/>
    <property type="project" value="InterPro"/>
</dbReference>
<reference evidence="8" key="1">
    <citation type="submission" date="2020-11" db="EMBL/GenBank/DDBJ databases">
        <authorList>
            <consortium name="DOE Joint Genome Institute"/>
            <person name="Ahrendt S."/>
            <person name="Riley R."/>
            <person name="Andreopoulos W."/>
            <person name="Labutti K."/>
            <person name="Pangilinan J."/>
            <person name="Ruiz-Duenas F.J."/>
            <person name="Barrasa J.M."/>
            <person name="Sanchez-Garcia M."/>
            <person name="Camarero S."/>
            <person name="Miyauchi S."/>
            <person name="Serrano A."/>
            <person name="Linde D."/>
            <person name="Babiker R."/>
            <person name="Drula E."/>
            <person name="Ayuso-Fernandez I."/>
            <person name="Pacheco R."/>
            <person name="Padilla G."/>
            <person name="Ferreira P."/>
            <person name="Barriuso J."/>
            <person name="Kellner H."/>
            <person name="Castanera R."/>
            <person name="Alfaro M."/>
            <person name="Ramirez L."/>
            <person name="Pisabarro A.G."/>
            <person name="Kuo A."/>
            <person name="Tritt A."/>
            <person name="Lipzen A."/>
            <person name="He G."/>
            <person name="Yan M."/>
            <person name="Ng V."/>
            <person name="Cullen D."/>
            <person name="Martin F."/>
            <person name="Rosso M.-N."/>
            <person name="Henrissat B."/>
            <person name="Hibbett D."/>
            <person name="Martinez A.T."/>
            <person name="Grigoriev I.V."/>
        </authorList>
    </citation>
    <scope>NUCLEOTIDE SEQUENCE</scope>
    <source>
        <strain evidence="8">AH 40177</strain>
    </source>
</reference>
<protein>
    <recommendedName>
        <fullName evidence="7">RING-type domain-containing protein</fullName>
    </recommendedName>
</protein>
<dbReference type="InterPro" id="IPR013083">
    <property type="entry name" value="Znf_RING/FYVE/PHD"/>
</dbReference>
<evidence type="ECO:0000313" key="9">
    <source>
        <dbReference type="Proteomes" id="UP000772434"/>
    </source>
</evidence>
<keyword evidence="5" id="KW-0833">Ubl conjugation pathway</keyword>
<feature type="domain" description="RING-type" evidence="7">
    <location>
        <begin position="1"/>
        <end position="216"/>
    </location>
</feature>
<evidence type="ECO:0000256" key="2">
    <source>
        <dbReference type="ARBA" id="ARBA00022723"/>
    </source>
</evidence>
<organism evidence="8 9">
    <name type="scientific">Rhodocollybia butyracea</name>
    <dbReference type="NCBI Taxonomy" id="206335"/>
    <lineage>
        <taxon>Eukaryota</taxon>
        <taxon>Fungi</taxon>
        <taxon>Dikarya</taxon>
        <taxon>Basidiomycota</taxon>
        <taxon>Agaricomycotina</taxon>
        <taxon>Agaricomycetes</taxon>
        <taxon>Agaricomycetidae</taxon>
        <taxon>Agaricales</taxon>
        <taxon>Marasmiineae</taxon>
        <taxon>Omphalotaceae</taxon>
        <taxon>Rhodocollybia</taxon>
    </lineage>
</organism>
<evidence type="ECO:0000313" key="8">
    <source>
        <dbReference type="EMBL" id="KAF9072302.1"/>
    </source>
</evidence>
<dbReference type="EMBL" id="JADNRY010000025">
    <property type="protein sequence ID" value="KAF9072302.1"/>
    <property type="molecule type" value="Genomic_DNA"/>
</dbReference>
<dbReference type="SUPFAM" id="SSF57850">
    <property type="entry name" value="RING/U-box"/>
    <property type="match status" value="2"/>
</dbReference>
<dbReference type="Gene3D" id="1.20.120.1750">
    <property type="match status" value="1"/>
</dbReference>
<dbReference type="PROSITE" id="PS51873">
    <property type="entry name" value="TRIAD"/>
    <property type="match status" value="1"/>
</dbReference>
<dbReference type="PANTHER" id="PTHR11685">
    <property type="entry name" value="RBR FAMILY RING FINGER AND IBR DOMAIN-CONTAINING"/>
    <property type="match status" value="1"/>
</dbReference>
<gene>
    <name evidence="8" type="ORF">BDP27DRAFT_426350</name>
</gene>